<reference evidence="1" key="1">
    <citation type="submission" date="2019-04" db="EMBL/GenBank/DDBJ databases">
        <title>Microbes associate with the intestines of laboratory mice.</title>
        <authorList>
            <person name="Navarre W."/>
            <person name="Wong E."/>
            <person name="Huang K."/>
            <person name="Tropini C."/>
            <person name="Ng K."/>
            <person name="Yu B."/>
        </authorList>
    </citation>
    <scope>NUCLEOTIDE SEQUENCE</scope>
    <source>
        <strain evidence="1">NM72_1-8</strain>
    </source>
</reference>
<sequence length="280" mass="31299">MKHIDKIEKMRHTCVAFGSFDGIHLGHQAVVRRLVEESRKTGRQSVVVSCFQAEDVLTTELEKAWLLEKMGVDVLVSLPVELSRQEGFIPQILIEELGAEQFVIGKECPDRKRLETWEKKLTAADMVCTEGKSVTAADVAKCLDRGDMEGVAALCGHPYIMLGKVVHGKALGRTVGMPTANLKIYGSKRKPPNGVYATCTEVESRRYPGVTNVGTRPSVDDSSDITIETMLADFDQNIYGEKVMTEFHSFIRGIRKFDGIEAVWRQVQKDLKQVKEMLLK</sequence>
<dbReference type="Proteomes" id="UP000307720">
    <property type="component" value="Unassembled WGS sequence"/>
</dbReference>
<comment type="caution">
    <text evidence="1">The sequence shown here is derived from an EMBL/GenBank/DDBJ whole genome shotgun (WGS) entry which is preliminary data.</text>
</comment>
<protein>
    <submittedName>
        <fullName evidence="1">Riboflavin biosynthesis protein RibF</fullName>
    </submittedName>
</protein>
<proteinExistence type="predicted"/>
<gene>
    <name evidence="1" type="ORF">E5357_06415</name>
</gene>
<keyword evidence="2" id="KW-1185">Reference proteome</keyword>
<name>A0AC61R0P1_9FIRM</name>
<accession>A0AC61R0P1</accession>
<dbReference type="EMBL" id="SRZB01000009">
    <property type="protein sequence ID" value="TGX99238.1"/>
    <property type="molecule type" value="Genomic_DNA"/>
</dbReference>
<evidence type="ECO:0000313" key="2">
    <source>
        <dbReference type="Proteomes" id="UP000307720"/>
    </source>
</evidence>
<organism evidence="1 2">
    <name type="scientific">Hominisplanchenecus murintestinalis</name>
    <dbReference type="NCBI Taxonomy" id="2941517"/>
    <lineage>
        <taxon>Bacteria</taxon>
        <taxon>Bacillati</taxon>
        <taxon>Bacillota</taxon>
        <taxon>Clostridia</taxon>
        <taxon>Lachnospirales</taxon>
        <taxon>Lachnospiraceae</taxon>
        <taxon>Hominisplanchenecus</taxon>
    </lineage>
</organism>
<evidence type="ECO:0000313" key="1">
    <source>
        <dbReference type="EMBL" id="TGX99238.1"/>
    </source>
</evidence>